<dbReference type="InterPro" id="IPR001356">
    <property type="entry name" value="HD"/>
</dbReference>
<evidence type="ECO:0000259" key="13">
    <source>
        <dbReference type="PROSITE" id="PS51057"/>
    </source>
</evidence>
<dbReference type="FunFam" id="1.10.10.10:FF:000013">
    <property type="entry name" value="Paired box 8 isoform 1"/>
    <property type="match status" value="1"/>
</dbReference>
<dbReference type="InterPro" id="IPR043182">
    <property type="entry name" value="PAIRED_DNA-bd_dom"/>
</dbReference>
<sequence>MSHSKQGHGGVNQLGGVFVNGRPLPDGVRQRIVELAQSGVRPCDISRQLRVSHGCVSKILCRFYETGSIKPGVIGGSKPKVATPGVVNKIAEYKMSNPTMFAWEIRDRLLSENVCSPDNVPSVSSINRIVRNRINSPDKNNNPKSENSQLEMASKGEREYQQAMNVPRSSYSISGLLGIPMQQHQLTSPSKRKHSVESNDSTGIGSHSDDDGLHDPNSPHMKNKMSRRRTTFTDDQIDKLERVFEKTHYPDVFTREELAQQVNLSEVWYSNRRAKWRKEGKGGPGSPVSSPSNQQMQTSYIPVPNGYQQMHTVISPGSGHPQLTPVEADHTQVHYPPSNENVQIKKELTELKPVSENPLGIHQAIGVSTIQVGQGQPPQYEVMKSLPPMSAPSPTYIAVPSSSASMQLHSSQMYNQYNGQNYSTYTTTNNGQSISTQSMSGNPATSQAMSPPAANTAPGGYVLPPVSTLTKGHVFENQSQYQTAQYAQIPPGAYPSDQWIQAYPGQGFIGRPTVFAVPAQWAAPPPPSRVENSKLSSSA</sequence>
<dbReference type="PROSITE" id="PS50071">
    <property type="entry name" value="HOMEOBOX_2"/>
    <property type="match status" value="1"/>
</dbReference>
<evidence type="ECO:0000256" key="11">
    <source>
        <dbReference type="SAM" id="MobiDB-lite"/>
    </source>
</evidence>
<comment type="similarity">
    <text evidence="2">Belongs to the paired homeobox family.</text>
</comment>
<reference evidence="14" key="1">
    <citation type="journal article" date="2007" name="FEBS Lett.">
        <title>Evolution of the gene families forming the Pax/Six regulatory network: isolation of genes from primitive animals and molecular phylogenetic analyses.</title>
        <authorList>
            <person name="Hoshiyama D."/>
            <person name="Iwabe N."/>
            <person name="Miyata T."/>
        </authorList>
    </citation>
    <scope>NUCLEOTIDE SEQUENCE</scope>
</reference>
<dbReference type="CDD" id="cd00131">
    <property type="entry name" value="PAX"/>
    <property type="match status" value="1"/>
</dbReference>
<dbReference type="SUPFAM" id="SSF46689">
    <property type="entry name" value="Homeodomain-like"/>
    <property type="match status" value="2"/>
</dbReference>
<feature type="domain" description="Paired" evidence="13">
    <location>
        <begin position="7"/>
        <end position="133"/>
    </location>
</feature>
<evidence type="ECO:0000313" key="14">
    <source>
        <dbReference type="EMBL" id="BAF56220.1"/>
    </source>
</evidence>
<dbReference type="CDD" id="cd00086">
    <property type="entry name" value="homeodomain"/>
    <property type="match status" value="1"/>
</dbReference>
<dbReference type="PROSITE" id="PS00034">
    <property type="entry name" value="PAIRED_1"/>
    <property type="match status" value="1"/>
</dbReference>
<evidence type="ECO:0000256" key="3">
    <source>
        <dbReference type="ARBA" id="ARBA00022473"/>
    </source>
</evidence>
<dbReference type="GO" id="GO:0005634">
    <property type="term" value="C:nucleus"/>
    <property type="evidence" value="ECO:0007669"/>
    <property type="project" value="UniProtKB-SubCell"/>
</dbReference>
<accession>A4PBJ9</accession>
<keyword evidence="3" id="KW-0217">Developmental protein</keyword>
<keyword evidence="7" id="KW-0804">Transcription</keyword>
<dbReference type="InterPro" id="IPR043565">
    <property type="entry name" value="PAX_fam"/>
</dbReference>
<keyword evidence="6 9" id="KW-0238">DNA-binding</keyword>
<dbReference type="SMART" id="SM00389">
    <property type="entry name" value="HOX"/>
    <property type="match status" value="1"/>
</dbReference>
<feature type="compositionally biased region" description="Polar residues" evidence="11">
    <location>
        <begin position="131"/>
        <end position="151"/>
    </location>
</feature>
<dbReference type="AlphaFoldDB" id="A4PBJ9"/>
<feature type="compositionally biased region" description="Polar residues" evidence="11">
    <location>
        <begin position="428"/>
        <end position="449"/>
    </location>
</feature>
<feature type="domain" description="Homeobox" evidence="12">
    <location>
        <begin position="223"/>
        <end position="279"/>
    </location>
</feature>
<feature type="region of interest" description="Disordered" evidence="11">
    <location>
        <begin position="277"/>
        <end position="297"/>
    </location>
</feature>
<evidence type="ECO:0000259" key="12">
    <source>
        <dbReference type="PROSITE" id="PS50071"/>
    </source>
</evidence>
<evidence type="ECO:0000256" key="2">
    <source>
        <dbReference type="ARBA" id="ARBA00005733"/>
    </source>
</evidence>
<keyword evidence="4" id="KW-0563">Paired box</keyword>
<evidence type="ECO:0000256" key="9">
    <source>
        <dbReference type="PROSITE-ProRule" id="PRU00108"/>
    </source>
</evidence>
<dbReference type="InterPro" id="IPR001523">
    <property type="entry name" value="Paired_dom"/>
</dbReference>
<name>A4PBJ9_ANTJA</name>
<dbReference type="GO" id="GO:0000981">
    <property type="term" value="F:DNA-binding transcription factor activity, RNA polymerase II-specific"/>
    <property type="evidence" value="ECO:0007669"/>
    <property type="project" value="TreeGrafter"/>
</dbReference>
<dbReference type="FunFam" id="1.10.10.10:FF:000003">
    <property type="entry name" value="Paired box protein Pax-6"/>
    <property type="match status" value="1"/>
</dbReference>
<evidence type="ECO:0000256" key="1">
    <source>
        <dbReference type="ARBA" id="ARBA00004123"/>
    </source>
</evidence>
<feature type="compositionally biased region" description="Basic residues" evidence="11">
    <location>
        <begin position="221"/>
        <end position="230"/>
    </location>
</feature>
<dbReference type="Pfam" id="PF00046">
    <property type="entry name" value="Homeodomain"/>
    <property type="match status" value="1"/>
</dbReference>
<evidence type="ECO:0000256" key="6">
    <source>
        <dbReference type="ARBA" id="ARBA00023125"/>
    </source>
</evidence>
<dbReference type="Gene3D" id="1.10.10.10">
    <property type="entry name" value="Winged helix-like DNA-binding domain superfamily/Winged helix DNA-binding domain"/>
    <property type="match status" value="2"/>
</dbReference>
<evidence type="ECO:0000256" key="10">
    <source>
        <dbReference type="RuleBase" id="RU000682"/>
    </source>
</evidence>
<feature type="region of interest" description="Disordered" evidence="11">
    <location>
        <begin position="520"/>
        <end position="539"/>
    </location>
</feature>
<comment type="subcellular location">
    <subcellularLocation>
        <location evidence="1 9 10">Nucleus</location>
    </subcellularLocation>
</comment>
<dbReference type="EMBL" id="AB239687">
    <property type="protein sequence ID" value="BAF56220.1"/>
    <property type="molecule type" value="mRNA"/>
</dbReference>
<dbReference type="InterPro" id="IPR009057">
    <property type="entry name" value="Homeodomain-like_sf"/>
</dbReference>
<feature type="region of interest" description="Disordered" evidence="11">
    <location>
        <begin position="131"/>
        <end position="164"/>
    </location>
</feature>
<dbReference type="GO" id="GO:0000978">
    <property type="term" value="F:RNA polymerase II cis-regulatory region sequence-specific DNA binding"/>
    <property type="evidence" value="ECO:0007669"/>
    <property type="project" value="TreeGrafter"/>
</dbReference>
<evidence type="ECO:0000256" key="7">
    <source>
        <dbReference type="ARBA" id="ARBA00023163"/>
    </source>
</evidence>
<feature type="DNA-binding region" description="Homeobox" evidence="9">
    <location>
        <begin position="225"/>
        <end position="280"/>
    </location>
</feature>
<keyword evidence="9 10" id="KW-0371">Homeobox</keyword>
<dbReference type="SMART" id="SM00351">
    <property type="entry name" value="PAX"/>
    <property type="match status" value="1"/>
</dbReference>
<organism evidence="14">
    <name type="scientific">Anthopleura japonica</name>
    <name type="common">Sea anemone</name>
    <dbReference type="NCBI Taxonomy" id="67755"/>
    <lineage>
        <taxon>Eukaryota</taxon>
        <taxon>Metazoa</taxon>
        <taxon>Cnidaria</taxon>
        <taxon>Anthozoa</taxon>
        <taxon>Hexacorallia</taxon>
        <taxon>Actiniaria</taxon>
        <taxon>Actiniidae</taxon>
        <taxon>Anthopleura</taxon>
    </lineage>
</organism>
<proteinExistence type="evidence at transcript level"/>
<evidence type="ECO:0000256" key="8">
    <source>
        <dbReference type="ARBA" id="ARBA00023242"/>
    </source>
</evidence>
<dbReference type="PANTHER" id="PTHR45636:SF41">
    <property type="entry name" value="PAIRED BOX PROTEIN PAX-6-RELATED"/>
    <property type="match status" value="1"/>
</dbReference>
<dbReference type="Gene3D" id="1.10.10.60">
    <property type="entry name" value="Homeodomain-like"/>
    <property type="match status" value="1"/>
</dbReference>
<protein>
    <submittedName>
        <fullName evidence="14">Pax-B</fullName>
    </submittedName>
</protein>
<dbReference type="PRINTS" id="PR00027">
    <property type="entry name" value="PAIREDBOX"/>
</dbReference>
<keyword evidence="5" id="KW-0805">Transcription regulation</keyword>
<keyword evidence="8 9" id="KW-0539">Nucleus</keyword>
<dbReference type="PROSITE" id="PS51057">
    <property type="entry name" value="PAIRED_2"/>
    <property type="match status" value="1"/>
</dbReference>
<evidence type="ECO:0000256" key="5">
    <source>
        <dbReference type="ARBA" id="ARBA00023015"/>
    </source>
</evidence>
<dbReference type="InterPro" id="IPR036388">
    <property type="entry name" value="WH-like_DNA-bd_sf"/>
</dbReference>
<feature type="region of interest" description="Disordered" evidence="11">
    <location>
        <begin position="184"/>
        <end position="233"/>
    </location>
</feature>
<dbReference type="PANTHER" id="PTHR45636">
    <property type="entry name" value="PAIRED BOX PROTEIN PAX-6-RELATED-RELATED"/>
    <property type="match status" value="1"/>
</dbReference>
<dbReference type="Pfam" id="PF00292">
    <property type="entry name" value="PAX"/>
    <property type="match status" value="1"/>
</dbReference>
<feature type="region of interest" description="Disordered" evidence="11">
    <location>
        <begin position="428"/>
        <end position="460"/>
    </location>
</feature>
<evidence type="ECO:0000256" key="4">
    <source>
        <dbReference type="ARBA" id="ARBA00022724"/>
    </source>
</evidence>